<evidence type="ECO:0000313" key="3">
    <source>
        <dbReference type="Proteomes" id="UP000678393"/>
    </source>
</evidence>
<feature type="region of interest" description="Disordered" evidence="1">
    <location>
        <begin position="27"/>
        <end position="50"/>
    </location>
</feature>
<sequence length="167" mass="18448">MATLSSPDSDDPLGIGRKLGMHHHCPHIVISGSSSNNNNNNNNNSKNYQHDPLAHKHVEENIETFLETFKHKTWCVDSSKGGLLDRRPSSDSGDSSTGWTSSAISTTDDLSTDSPERDTDVAQTSSWHDREGIIAESRRIARWAWRQARFAGSQETPCACSYHPASK</sequence>
<dbReference type="OrthoDB" id="10521189at2759"/>
<feature type="region of interest" description="Disordered" evidence="1">
    <location>
        <begin position="79"/>
        <end position="128"/>
    </location>
</feature>
<proteinExistence type="predicted"/>
<dbReference type="AlphaFoldDB" id="A0A8S3YRJ9"/>
<feature type="compositionally biased region" description="Low complexity" evidence="1">
    <location>
        <begin position="33"/>
        <end position="47"/>
    </location>
</feature>
<name>A0A8S3YRJ9_9EUPU</name>
<dbReference type="Proteomes" id="UP000678393">
    <property type="component" value="Unassembled WGS sequence"/>
</dbReference>
<gene>
    <name evidence="2" type="ORF">CUNI_LOCUS5282</name>
</gene>
<organism evidence="2 3">
    <name type="scientific">Candidula unifasciata</name>
    <dbReference type="NCBI Taxonomy" id="100452"/>
    <lineage>
        <taxon>Eukaryota</taxon>
        <taxon>Metazoa</taxon>
        <taxon>Spiralia</taxon>
        <taxon>Lophotrochozoa</taxon>
        <taxon>Mollusca</taxon>
        <taxon>Gastropoda</taxon>
        <taxon>Heterobranchia</taxon>
        <taxon>Euthyneura</taxon>
        <taxon>Panpulmonata</taxon>
        <taxon>Eupulmonata</taxon>
        <taxon>Stylommatophora</taxon>
        <taxon>Helicina</taxon>
        <taxon>Helicoidea</taxon>
        <taxon>Geomitridae</taxon>
        <taxon>Candidula</taxon>
    </lineage>
</organism>
<accession>A0A8S3YRJ9</accession>
<dbReference type="EMBL" id="CAJHNH020000767">
    <property type="protein sequence ID" value="CAG5119724.1"/>
    <property type="molecule type" value="Genomic_DNA"/>
</dbReference>
<feature type="compositionally biased region" description="Low complexity" evidence="1">
    <location>
        <begin position="90"/>
        <end position="102"/>
    </location>
</feature>
<protein>
    <submittedName>
        <fullName evidence="2">Uncharacterized protein</fullName>
    </submittedName>
</protein>
<keyword evidence="3" id="KW-1185">Reference proteome</keyword>
<evidence type="ECO:0000313" key="2">
    <source>
        <dbReference type="EMBL" id="CAG5119724.1"/>
    </source>
</evidence>
<comment type="caution">
    <text evidence="2">The sequence shown here is derived from an EMBL/GenBank/DDBJ whole genome shotgun (WGS) entry which is preliminary data.</text>
</comment>
<feature type="compositionally biased region" description="Polar residues" evidence="1">
    <location>
        <begin position="103"/>
        <end position="113"/>
    </location>
</feature>
<evidence type="ECO:0000256" key="1">
    <source>
        <dbReference type="SAM" id="MobiDB-lite"/>
    </source>
</evidence>
<reference evidence="2" key="1">
    <citation type="submission" date="2021-04" db="EMBL/GenBank/DDBJ databases">
        <authorList>
            <consortium name="Molecular Ecology Group"/>
        </authorList>
    </citation>
    <scope>NUCLEOTIDE SEQUENCE</scope>
</reference>